<feature type="region of interest" description="Disordered" evidence="1">
    <location>
        <begin position="598"/>
        <end position="622"/>
    </location>
</feature>
<proteinExistence type="predicted"/>
<organism evidence="2">
    <name type="scientific">marine sediment metagenome</name>
    <dbReference type="NCBI Taxonomy" id="412755"/>
    <lineage>
        <taxon>unclassified sequences</taxon>
        <taxon>metagenomes</taxon>
        <taxon>ecological metagenomes</taxon>
    </lineage>
</organism>
<dbReference type="AlphaFoldDB" id="A0A0F9JRT3"/>
<evidence type="ECO:0000313" key="2">
    <source>
        <dbReference type="EMBL" id="KKM72604.1"/>
    </source>
</evidence>
<reference evidence="2" key="1">
    <citation type="journal article" date="2015" name="Nature">
        <title>Complex archaea that bridge the gap between prokaryotes and eukaryotes.</title>
        <authorList>
            <person name="Spang A."/>
            <person name="Saw J.H."/>
            <person name="Jorgensen S.L."/>
            <person name="Zaremba-Niedzwiedzka K."/>
            <person name="Martijn J."/>
            <person name="Lind A.E."/>
            <person name="van Eijk R."/>
            <person name="Schleper C."/>
            <person name="Guy L."/>
            <person name="Ettema T.J."/>
        </authorList>
    </citation>
    <scope>NUCLEOTIDE SEQUENCE</scope>
</reference>
<sequence>MPTIIKLDLSAERKTVLAGYLHKTFGHAVLARRNQVDDKYKRWQDNYAGKPLEAVRTTPFYRASNFVPQLIRMHTDILTARVLGIMFGTKPFWKPRAFMPGLPHEWMEQLGKWLEFESFYNIGLYEPLDACMFRTFKTGTCVLKAPWTEERFYLAKPGSNGSEGYQTDEIRTEGLSVKPIPYDDFYVHPITANNLSEVSVKFHKLRLTKEEVELRKARGWWDKDAVEMLLRVPENPQKSPARATQAQEAGIQLTQDVARPFCAVEAWFEYDLGDGKNFRIVVVFNPQSSLPTSILRSYFNYYTKGIDPFIDFRFASRDDLFYGYAIPEILEQSQEEQAQIHNARRDSNLIANSPGWKKKRYADVPNPSSEWYPGKVFELEDMADLEAIQFGKGYTDMIAEEQFIMGFSERATGVGAPMQTAGGSGGIGGKRGIYSSMGTLAMLSEGNKRLDIYLRRLRYPMHRLGNIIYQSHRDFRPTGSEYTIWGANGEAHRKTFAFKEPKDYRGLFFDIGASDSSANREVDRTALLLMANTMAGYYRQIIEASSIITQVPEEHPLRKILLLVLDGAKDLADRLLFTFDVGDRDRLIPDIRKVLGGSSQRADEAAEQSGLPGAEGNLSPEGLQGISSRLAALPRSGTPSA</sequence>
<dbReference type="EMBL" id="LAZR01009439">
    <property type="protein sequence ID" value="KKM72604.1"/>
    <property type="molecule type" value="Genomic_DNA"/>
</dbReference>
<accession>A0A0F9JRT3</accession>
<protein>
    <submittedName>
        <fullName evidence="2">Uncharacterized protein</fullName>
    </submittedName>
</protein>
<comment type="caution">
    <text evidence="2">The sequence shown here is derived from an EMBL/GenBank/DDBJ whole genome shotgun (WGS) entry which is preliminary data.</text>
</comment>
<gene>
    <name evidence="2" type="ORF">LCGC14_1418830</name>
</gene>
<evidence type="ECO:0000256" key="1">
    <source>
        <dbReference type="SAM" id="MobiDB-lite"/>
    </source>
</evidence>
<name>A0A0F9JRT3_9ZZZZ</name>